<reference evidence="1" key="1">
    <citation type="submission" date="2019-08" db="EMBL/GenBank/DDBJ databases">
        <authorList>
            <person name="Kucharzyk K."/>
            <person name="Murdoch R.W."/>
            <person name="Higgins S."/>
            <person name="Loffler F."/>
        </authorList>
    </citation>
    <scope>NUCLEOTIDE SEQUENCE</scope>
</reference>
<accession>A0A645IK24</accession>
<evidence type="ECO:0000313" key="1">
    <source>
        <dbReference type="EMBL" id="MPN51648.1"/>
    </source>
</evidence>
<organism evidence="1">
    <name type="scientific">bioreactor metagenome</name>
    <dbReference type="NCBI Taxonomy" id="1076179"/>
    <lineage>
        <taxon>unclassified sequences</taxon>
        <taxon>metagenomes</taxon>
        <taxon>ecological metagenomes</taxon>
    </lineage>
</organism>
<protein>
    <submittedName>
        <fullName evidence="1">Uncharacterized protein</fullName>
    </submittedName>
</protein>
<gene>
    <name evidence="1" type="ORF">SDC9_199297</name>
</gene>
<name>A0A645IK24_9ZZZZ</name>
<dbReference type="AlphaFoldDB" id="A0A645IK24"/>
<proteinExistence type="predicted"/>
<sequence>MEGQHNRFTVGEVGRMAIEGIDADIRPDSAGESRSSPTRVSQADGAITLARGIVNIDYGTLSCG</sequence>
<comment type="caution">
    <text evidence="1">The sequence shown here is derived from an EMBL/GenBank/DDBJ whole genome shotgun (WGS) entry which is preliminary data.</text>
</comment>
<dbReference type="EMBL" id="VSSQ01116971">
    <property type="protein sequence ID" value="MPN51648.1"/>
    <property type="molecule type" value="Genomic_DNA"/>
</dbReference>